<dbReference type="GO" id="GO:0016787">
    <property type="term" value="F:hydrolase activity"/>
    <property type="evidence" value="ECO:0007669"/>
    <property type="project" value="UniProtKB-KW"/>
</dbReference>
<dbReference type="SUPFAM" id="SSF53474">
    <property type="entry name" value="alpha/beta-Hydrolases"/>
    <property type="match status" value="1"/>
</dbReference>
<feature type="region of interest" description="Disordered" evidence="1">
    <location>
        <begin position="1"/>
        <end position="29"/>
    </location>
</feature>
<proteinExistence type="predicted"/>
<keyword evidence="2" id="KW-0812">Transmembrane</keyword>
<keyword evidence="5" id="KW-1185">Reference proteome</keyword>
<dbReference type="EMBL" id="CP042997">
    <property type="protein sequence ID" value="QEH36215.1"/>
    <property type="molecule type" value="Genomic_DNA"/>
</dbReference>
<dbReference type="AlphaFoldDB" id="A0A5B9W7Z9"/>
<evidence type="ECO:0000256" key="2">
    <source>
        <dbReference type="SAM" id="Phobius"/>
    </source>
</evidence>
<evidence type="ECO:0000259" key="3">
    <source>
        <dbReference type="Pfam" id="PF12146"/>
    </source>
</evidence>
<accession>A0A5B9W7Z9</accession>
<protein>
    <submittedName>
        <fullName evidence="4">Alpha/beta hydrolase family protein</fullName>
    </submittedName>
</protein>
<dbReference type="Pfam" id="PF12146">
    <property type="entry name" value="Hydrolase_4"/>
    <property type="match status" value="1"/>
</dbReference>
<organism evidence="4 5">
    <name type="scientific">Aquisphaera giovannonii</name>
    <dbReference type="NCBI Taxonomy" id="406548"/>
    <lineage>
        <taxon>Bacteria</taxon>
        <taxon>Pseudomonadati</taxon>
        <taxon>Planctomycetota</taxon>
        <taxon>Planctomycetia</taxon>
        <taxon>Isosphaerales</taxon>
        <taxon>Isosphaeraceae</taxon>
        <taxon>Aquisphaera</taxon>
    </lineage>
</organism>
<reference evidence="4 5" key="1">
    <citation type="submission" date="2019-08" db="EMBL/GenBank/DDBJ databases">
        <title>Deep-cultivation of Planctomycetes and their phenomic and genomic characterization uncovers novel biology.</title>
        <authorList>
            <person name="Wiegand S."/>
            <person name="Jogler M."/>
            <person name="Boedeker C."/>
            <person name="Pinto D."/>
            <person name="Vollmers J."/>
            <person name="Rivas-Marin E."/>
            <person name="Kohn T."/>
            <person name="Peeters S.H."/>
            <person name="Heuer A."/>
            <person name="Rast P."/>
            <person name="Oberbeckmann S."/>
            <person name="Bunk B."/>
            <person name="Jeske O."/>
            <person name="Meyerdierks A."/>
            <person name="Storesund J.E."/>
            <person name="Kallscheuer N."/>
            <person name="Luecker S."/>
            <person name="Lage O.M."/>
            <person name="Pohl T."/>
            <person name="Merkel B.J."/>
            <person name="Hornburger P."/>
            <person name="Mueller R.-W."/>
            <person name="Bruemmer F."/>
            <person name="Labrenz M."/>
            <person name="Spormann A.M."/>
            <person name="Op den Camp H."/>
            <person name="Overmann J."/>
            <person name="Amann R."/>
            <person name="Jetten M.S.M."/>
            <person name="Mascher T."/>
            <person name="Medema M.H."/>
            <person name="Devos D.P."/>
            <person name="Kaster A.-K."/>
            <person name="Ovreas L."/>
            <person name="Rohde M."/>
            <person name="Galperin M.Y."/>
            <person name="Jogler C."/>
        </authorList>
    </citation>
    <scope>NUCLEOTIDE SEQUENCE [LARGE SCALE GENOMIC DNA]</scope>
    <source>
        <strain evidence="4 5">OJF2</strain>
    </source>
</reference>
<dbReference type="KEGG" id="agv:OJF2_47750"/>
<keyword evidence="2" id="KW-0472">Membrane</keyword>
<dbReference type="PANTHER" id="PTHR12277:SF79">
    <property type="entry name" value="XAA-PRO DIPEPTIDYL-PEPTIDASE-RELATED"/>
    <property type="match status" value="1"/>
</dbReference>
<keyword evidence="2" id="KW-1133">Transmembrane helix</keyword>
<dbReference type="PANTHER" id="PTHR12277">
    <property type="entry name" value="ALPHA/BETA HYDROLASE DOMAIN-CONTAINING PROTEIN"/>
    <property type="match status" value="1"/>
</dbReference>
<evidence type="ECO:0000313" key="5">
    <source>
        <dbReference type="Proteomes" id="UP000324233"/>
    </source>
</evidence>
<dbReference type="RefSeq" id="WP_148595927.1">
    <property type="nucleotide sequence ID" value="NZ_CP042997.1"/>
</dbReference>
<name>A0A5B9W7Z9_9BACT</name>
<dbReference type="InterPro" id="IPR022742">
    <property type="entry name" value="Hydrolase_4"/>
</dbReference>
<sequence>MTATPESSGPDAEGPTTTSPAAGPRRRRRHARGAAAALIVLAMWMAASCLIAYRLTRRSRARFDEPAPAASWGPIEGLRLATSDGHDIGGWFADGRDPAAPSVLLIHGNKGSRGNSLKRAGFLAAEGFAVMMISLRAHGDSSGDSNDFGLSARRDVVAAVESLERRRPGRPIVVLGTSLGSAAASFASGELGRRVSGYILEAPFADLKTAVWNRTHTYLPPVLAPIAYAGLRAVGPLFVPELDRISPLDAIRGVPSDVPVLIIAGEADTLATPDEARAFLRAVDGHGELILFPGAHHNNLYSSDPGRYERAVLDFCRRAGRAG</sequence>
<dbReference type="OrthoDB" id="9805123at2"/>
<gene>
    <name evidence="4" type="ORF">OJF2_47750</name>
</gene>
<evidence type="ECO:0000256" key="1">
    <source>
        <dbReference type="SAM" id="MobiDB-lite"/>
    </source>
</evidence>
<feature type="transmembrane region" description="Helical" evidence="2">
    <location>
        <begin position="34"/>
        <end position="53"/>
    </location>
</feature>
<dbReference type="InterPro" id="IPR029058">
    <property type="entry name" value="AB_hydrolase_fold"/>
</dbReference>
<dbReference type="Proteomes" id="UP000324233">
    <property type="component" value="Chromosome"/>
</dbReference>
<evidence type="ECO:0000313" key="4">
    <source>
        <dbReference type="EMBL" id="QEH36215.1"/>
    </source>
</evidence>
<feature type="compositionally biased region" description="Low complexity" evidence="1">
    <location>
        <begin position="12"/>
        <end position="23"/>
    </location>
</feature>
<dbReference type="Gene3D" id="3.40.50.1820">
    <property type="entry name" value="alpha/beta hydrolase"/>
    <property type="match status" value="1"/>
</dbReference>
<feature type="domain" description="Serine aminopeptidase S33" evidence="3">
    <location>
        <begin position="101"/>
        <end position="212"/>
    </location>
</feature>
<keyword evidence="4" id="KW-0378">Hydrolase</keyword>